<proteinExistence type="predicted"/>
<name>A0A226F0V0_FOLCA</name>
<comment type="caution">
    <text evidence="2">The sequence shown here is derived from an EMBL/GenBank/DDBJ whole genome shotgun (WGS) entry which is preliminary data.</text>
</comment>
<feature type="transmembrane region" description="Helical" evidence="1">
    <location>
        <begin position="185"/>
        <end position="207"/>
    </location>
</feature>
<dbReference type="Proteomes" id="UP000198287">
    <property type="component" value="Unassembled WGS sequence"/>
</dbReference>
<evidence type="ECO:0000256" key="1">
    <source>
        <dbReference type="SAM" id="Phobius"/>
    </source>
</evidence>
<dbReference type="EMBL" id="LNIX01000001">
    <property type="protein sequence ID" value="OXA63402.1"/>
    <property type="molecule type" value="Genomic_DNA"/>
</dbReference>
<organism evidence="2 3">
    <name type="scientific">Folsomia candida</name>
    <name type="common">Springtail</name>
    <dbReference type="NCBI Taxonomy" id="158441"/>
    <lineage>
        <taxon>Eukaryota</taxon>
        <taxon>Metazoa</taxon>
        <taxon>Ecdysozoa</taxon>
        <taxon>Arthropoda</taxon>
        <taxon>Hexapoda</taxon>
        <taxon>Collembola</taxon>
        <taxon>Entomobryomorpha</taxon>
        <taxon>Isotomoidea</taxon>
        <taxon>Isotomidae</taxon>
        <taxon>Proisotominae</taxon>
        <taxon>Folsomia</taxon>
    </lineage>
</organism>
<accession>A0A226F0V0</accession>
<keyword evidence="3" id="KW-1185">Reference proteome</keyword>
<protein>
    <submittedName>
        <fullName evidence="2">Uncharacterized protein</fullName>
    </submittedName>
</protein>
<reference evidence="2 3" key="1">
    <citation type="submission" date="2015-12" db="EMBL/GenBank/DDBJ databases">
        <title>The genome of Folsomia candida.</title>
        <authorList>
            <person name="Faddeeva A."/>
            <person name="Derks M.F."/>
            <person name="Anvar Y."/>
            <person name="Smit S."/>
            <person name="Van Straalen N."/>
            <person name="Roelofs D."/>
        </authorList>
    </citation>
    <scope>NUCLEOTIDE SEQUENCE [LARGE SCALE GENOMIC DNA]</scope>
    <source>
        <strain evidence="2 3">VU population</strain>
        <tissue evidence="2">Whole body</tissue>
    </source>
</reference>
<dbReference type="OrthoDB" id="10589977at2759"/>
<keyword evidence="1" id="KW-0812">Transmembrane</keyword>
<dbReference type="OMA" id="ATRNNEC"/>
<evidence type="ECO:0000313" key="3">
    <source>
        <dbReference type="Proteomes" id="UP000198287"/>
    </source>
</evidence>
<keyword evidence="1" id="KW-1133">Transmembrane helix</keyword>
<dbReference type="AlphaFoldDB" id="A0A226F0V0"/>
<sequence length="213" mass="23518">MCMHASSLKCHTCINHLCPESHPFLCESTRQFILERLKDIYYSYGSQVKMCPDPHDADGWGNLAATTTGRCGEESEGEATCSLGRFRVITTIVDSKENVTSYGTSLGCAKRKLLDVAKVATRNNECSLVHGQSVVRNSLRHRIEIEHCFTVSEMCRNGDFCIEAESSAVKKFREDVESEGSSVPLGLIISGVLLLAIVIGVLFLLGIKYDVRH</sequence>
<gene>
    <name evidence="2" type="ORF">Fcan01_02050</name>
</gene>
<keyword evidence="1" id="KW-0472">Membrane</keyword>
<evidence type="ECO:0000313" key="2">
    <source>
        <dbReference type="EMBL" id="OXA63402.1"/>
    </source>
</evidence>